<dbReference type="NCBIfam" id="NF038402">
    <property type="entry name" value="TroA_like"/>
    <property type="match status" value="1"/>
</dbReference>
<dbReference type="SUPFAM" id="SSF53807">
    <property type="entry name" value="Helical backbone' metal receptor"/>
    <property type="match status" value="1"/>
</dbReference>
<protein>
    <submittedName>
        <fullName evidence="3">Iron complex transport system substrate-binding protein</fullName>
    </submittedName>
</protein>
<dbReference type="Pfam" id="PF01497">
    <property type="entry name" value="Peripla_BP_2"/>
    <property type="match status" value="1"/>
</dbReference>
<dbReference type="AlphaFoldDB" id="A0A1M4ZJF4"/>
<dbReference type="STRING" id="1121391.SAMN02745206_01482"/>
<evidence type="ECO:0000313" key="4">
    <source>
        <dbReference type="Proteomes" id="UP000184076"/>
    </source>
</evidence>
<dbReference type="Gene3D" id="3.40.50.1980">
    <property type="entry name" value="Nitrogenase molybdenum iron protein domain"/>
    <property type="match status" value="2"/>
</dbReference>
<feature type="domain" description="Fe/B12 periplasmic-binding" evidence="2">
    <location>
        <begin position="58"/>
        <end position="309"/>
    </location>
</feature>
<reference evidence="4" key="1">
    <citation type="submission" date="2016-11" db="EMBL/GenBank/DDBJ databases">
        <authorList>
            <person name="Varghese N."/>
            <person name="Submissions S."/>
        </authorList>
    </citation>
    <scope>NUCLEOTIDE SEQUENCE [LARGE SCALE GENOMIC DNA]</scope>
    <source>
        <strain evidence="4">DSM 9756</strain>
    </source>
</reference>
<dbReference type="PROSITE" id="PS50983">
    <property type="entry name" value="FE_B12_PBP"/>
    <property type="match status" value="1"/>
</dbReference>
<dbReference type="GO" id="GO:0071281">
    <property type="term" value="P:cellular response to iron ion"/>
    <property type="evidence" value="ECO:0007669"/>
    <property type="project" value="TreeGrafter"/>
</dbReference>
<sequence length="314" mass="34112">MRMTENADGLFLARASKMGALAVLAALGLCLVTGRPAAAAEVVDLVGRRVAVPDHPRRVVSLAPSLTEMVFALGAGDRLAGVSRYSDYPPRAAELPKVGSYVHPDLERIVALKPDLCLAVKDGNPREAVERLEALGIPVYAVNPKNLKDVMDTMTALGRVLGREQQAREIVGSMGRRIRAVEEKMAGVSGRPRVFFQIGTSPIVSVGTETFAHEIITLAGGINVAEGPDPYPRFSVEQVLGLRPEVIVISSMDRSRIHREIQAGWMRWQGLPAVENGRVFLVESNLFDRPTPRLVDGLEVLARLLHPEVFHGNP</sequence>
<evidence type="ECO:0000313" key="3">
    <source>
        <dbReference type="EMBL" id="SHF18169.1"/>
    </source>
</evidence>
<dbReference type="PANTHER" id="PTHR30535:SF34">
    <property type="entry name" value="MOLYBDATE-BINDING PROTEIN MOLA"/>
    <property type="match status" value="1"/>
</dbReference>
<evidence type="ECO:0000256" key="1">
    <source>
        <dbReference type="ARBA" id="ARBA00022729"/>
    </source>
</evidence>
<dbReference type="InterPro" id="IPR002491">
    <property type="entry name" value="ABC_transptr_periplasmic_BD"/>
</dbReference>
<keyword evidence="4" id="KW-1185">Reference proteome</keyword>
<keyword evidence="1" id="KW-0732">Signal</keyword>
<dbReference type="CDD" id="cd01144">
    <property type="entry name" value="BtuF"/>
    <property type="match status" value="1"/>
</dbReference>
<dbReference type="InterPro" id="IPR054828">
    <property type="entry name" value="Vit_B12_bind_prot"/>
</dbReference>
<dbReference type="OrthoDB" id="9787830at2"/>
<dbReference type="PANTHER" id="PTHR30535">
    <property type="entry name" value="VITAMIN B12-BINDING PROTEIN"/>
    <property type="match status" value="1"/>
</dbReference>
<evidence type="ECO:0000259" key="2">
    <source>
        <dbReference type="PROSITE" id="PS50983"/>
    </source>
</evidence>
<dbReference type="InterPro" id="IPR050902">
    <property type="entry name" value="ABC_Transporter_SBP"/>
</dbReference>
<gene>
    <name evidence="3" type="ORF">SAMN02745206_01482</name>
</gene>
<name>A0A1M4ZJF4_9BACT</name>
<accession>A0A1M4ZJF4</accession>
<dbReference type="Proteomes" id="UP000184076">
    <property type="component" value="Unassembled WGS sequence"/>
</dbReference>
<organism evidence="3 4">
    <name type="scientific">Desulfacinum infernum DSM 9756</name>
    <dbReference type="NCBI Taxonomy" id="1121391"/>
    <lineage>
        <taxon>Bacteria</taxon>
        <taxon>Pseudomonadati</taxon>
        <taxon>Thermodesulfobacteriota</taxon>
        <taxon>Syntrophobacteria</taxon>
        <taxon>Syntrophobacterales</taxon>
        <taxon>Syntrophobacteraceae</taxon>
        <taxon>Desulfacinum</taxon>
    </lineage>
</organism>
<dbReference type="EMBL" id="FQVB01000012">
    <property type="protein sequence ID" value="SHF18169.1"/>
    <property type="molecule type" value="Genomic_DNA"/>
</dbReference>
<proteinExistence type="predicted"/>